<feature type="transmembrane region" description="Helical" evidence="6">
    <location>
        <begin position="238"/>
        <end position="260"/>
    </location>
</feature>
<sequence>MSKLQKQFLRVEYIDELARQQSPVHSVEPLAKLITTLFFIITVVSFDRYSLTPLFPFLLFPVVMISVGGLPLWYIVKSVLIVSPFAVLVGIFNPIIDHSVVAHVFGVDITGGWLSFLSILLRFVLTVSSVLVLISLTGFNSVCGALERLRVPKPFVVQLMFLYRYLFLLVEEAGRMIMARTLRSFGRGDGFRVYTSLLGHLLLRAMDRAQRIHLAMYSRGFSGNIHMIKRSRFGLKDALFVIIWVSIFILFRIYNIPLLLGGVFTGLAS</sequence>
<dbReference type="STRING" id="522772.Dacet_0306"/>
<dbReference type="OrthoDB" id="4533at2"/>
<dbReference type="InterPro" id="IPR051611">
    <property type="entry name" value="ECF_transporter_component"/>
</dbReference>
<keyword evidence="3 6" id="KW-0812">Transmembrane</keyword>
<keyword evidence="4 6" id="KW-1133">Transmembrane helix</keyword>
<reference evidence="7 8" key="1">
    <citation type="journal article" date="2010" name="Stand. Genomic Sci.">
        <title>Complete genome sequence of Denitrovibrio acetiphilus type strain (N2460).</title>
        <authorList>
            <person name="Kiss H."/>
            <person name="Lang E."/>
            <person name="Lapidus A."/>
            <person name="Copeland A."/>
            <person name="Nolan M."/>
            <person name="Glavina Del Rio T."/>
            <person name="Chen F."/>
            <person name="Lucas S."/>
            <person name="Tice H."/>
            <person name="Cheng J.F."/>
            <person name="Han C."/>
            <person name="Goodwin L."/>
            <person name="Pitluck S."/>
            <person name="Liolios K."/>
            <person name="Pati A."/>
            <person name="Ivanova N."/>
            <person name="Mavromatis K."/>
            <person name="Chen A."/>
            <person name="Palaniappan K."/>
            <person name="Land M."/>
            <person name="Hauser L."/>
            <person name="Chang Y.J."/>
            <person name="Jeffries C.D."/>
            <person name="Detter J.C."/>
            <person name="Brettin T."/>
            <person name="Spring S."/>
            <person name="Rohde M."/>
            <person name="Goker M."/>
            <person name="Woyke T."/>
            <person name="Bristow J."/>
            <person name="Eisen J.A."/>
            <person name="Markowitz V."/>
            <person name="Hugenholtz P."/>
            <person name="Kyrpides N.C."/>
            <person name="Klenk H.P."/>
        </authorList>
    </citation>
    <scope>NUCLEOTIDE SEQUENCE [LARGE SCALE GENOMIC DNA]</scope>
    <source>
        <strain evidence="8">DSM 12809 / NBRC 114555 / N2460</strain>
    </source>
</reference>
<feature type="transmembrane region" description="Helical" evidence="6">
    <location>
        <begin position="81"/>
        <end position="107"/>
    </location>
</feature>
<evidence type="ECO:0000256" key="6">
    <source>
        <dbReference type="SAM" id="Phobius"/>
    </source>
</evidence>
<dbReference type="Pfam" id="PF02361">
    <property type="entry name" value="CbiQ"/>
    <property type="match status" value="1"/>
</dbReference>
<dbReference type="CDD" id="cd16914">
    <property type="entry name" value="EcfT"/>
    <property type="match status" value="1"/>
</dbReference>
<dbReference type="GO" id="GO:0006824">
    <property type="term" value="P:cobalt ion transport"/>
    <property type="evidence" value="ECO:0007669"/>
    <property type="project" value="InterPro"/>
</dbReference>
<dbReference type="GO" id="GO:0043190">
    <property type="term" value="C:ATP-binding cassette (ABC) transporter complex"/>
    <property type="evidence" value="ECO:0007669"/>
    <property type="project" value="InterPro"/>
</dbReference>
<dbReference type="KEGG" id="dap:Dacet_0306"/>
<feature type="transmembrane region" description="Helical" evidence="6">
    <location>
        <begin position="151"/>
        <end position="170"/>
    </location>
</feature>
<feature type="transmembrane region" description="Helical" evidence="6">
    <location>
        <begin position="30"/>
        <end position="47"/>
    </location>
</feature>
<organism evidence="7 8">
    <name type="scientific">Denitrovibrio acetiphilus (strain DSM 12809 / NBRC 114555 / N2460)</name>
    <dbReference type="NCBI Taxonomy" id="522772"/>
    <lineage>
        <taxon>Bacteria</taxon>
        <taxon>Pseudomonadati</taxon>
        <taxon>Deferribacterota</taxon>
        <taxon>Deferribacteres</taxon>
        <taxon>Deferribacterales</taxon>
        <taxon>Geovibrionaceae</taxon>
        <taxon>Denitrovibrio</taxon>
    </lineage>
</organism>
<dbReference type="Proteomes" id="UP000002012">
    <property type="component" value="Chromosome"/>
</dbReference>
<keyword evidence="8" id="KW-1185">Reference proteome</keyword>
<dbReference type="eggNOG" id="COG0619">
    <property type="taxonomic scope" value="Bacteria"/>
</dbReference>
<dbReference type="InterPro" id="IPR012809">
    <property type="entry name" value="ECF_CbiQ"/>
</dbReference>
<keyword evidence="5 6" id="KW-0472">Membrane</keyword>
<keyword evidence="2" id="KW-1003">Cell membrane</keyword>
<evidence type="ECO:0000256" key="3">
    <source>
        <dbReference type="ARBA" id="ARBA00022692"/>
    </source>
</evidence>
<dbReference type="PANTHER" id="PTHR34857:SF2">
    <property type="entry name" value="SLL0384 PROTEIN"/>
    <property type="match status" value="1"/>
</dbReference>
<feature type="transmembrane region" description="Helical" evidence="6">
    <location>
        <begin position="119"/>
        <end position="139"/>
    </location>
</feature>
<dbReference type="PANTHER" id="PTHR34857">
    <property type="entry name" value="SLL0384 PROTEIN"/>
    <property type="match status" value="1"/>
</dbReference>
<dbReference type="NCBIfam" id="TIGR02454">
    <property type="entry name" value="ECF_T_CbiQ"/>
    <property type="match status" value="1"/>
</dbReference>
<dbReference type="InParanoid" id="D4H2P5"/>
<proteinExistence type="predicted"/>
<comment type="subcellular location">
    <subcellularLocation>
        <location evidence="1">Cell membrane</location>
        <topology evidence="1">Multi-pass membrane protein</topology>
    </subcellularLocation>
</comment>
<dbReference type="InterPro" id="IPR003339">
    <property type="entry name" value="ABC/ECF_trnsptr_transmembrane"/>
</dbReference>
<dbReference type="AlphaFoldDB" id="D4H2P5"/>
<evidence type="ECO:0000256" key="1">
    <source>
        <dbReference type="ARBA" id="ARBA00004651"/>
    </source>
</evidence>
<dbReference type="HOGENOM" id="CLU_056469_1_2_0"/>
<evidence type="ECO:0000256" key="4">
    <source>
        <dbReference type="ARBA" id="ARBA00022989"/>
    </source>
</evidence>
<evidence type="ECO:0000256" key="2">
    <source>
        <dbReference type="ARBA" id="ARBA00022475"/>
    </source>
</evidence>
<protein>
    <submittedName>
        <fullName evidence="7">Cobalt ABC transporter, inner membrane subunit CbiQ</fullName>
    </submittedName>
</protein>
<dbReference type="PaxDb" id="522772-Dacet_0306"/>
<evidence type="ECO:0000313" key="7">
    <source>
        <dbReference type="EMBL" id="ADD67106.1"/>
    </source>
</evidence>
<gene>
    <name evidence="7" type="ordered locus">Dacet_0306</name>
</gene>
<feature type="transmembrane region" description="Helical" evidence="6">
    <location>
        <begin position="54"/>
        <end position="75"/>
    </location>
</feature>
<evidence type="ECO:0000256" key="5">
    <source>
        <dbReference type="ARBA" id="ARBA00023136"/>
    </source>
</evidence>
<accession>D4H2P5</accession>
<evidence type="ECO:0000313" key="8">
    <source>
        <dbReference type="Proteomes" id="UP000002012"/>
    </source>
</evidence>
<dbReference type="RefSeq" id="WP_013009651.1">
    <property type="nucleotide sequence ID" value="NC_013943.1"/>
</dbReference>
<dbReference type="EMBL" id="CP001968">
    <property type="protein sequence ID" value="ADD67106.1"/>
    <property type="molecule type" value="Genomic_DNA"/>
</dbReference>
<name>D4H2P5_DENA2</name>